<feature type="compositionally biased region" description="Low complexity" evidence="1">
    <location>
        <begin position="345"/>
        <end position="364"/>
    </location>
</feature>
<dbReference type="EMBL" id="JAGIOA010000001">
    <property type="protein sequence ID" value="MBP2379830.1"/>
    <property type="molecule type" value="Genomic_DNA"/>
</dbReference>
<evidence type="ECO:0000313" key="3">
    <source>
        <dbReference type="Proteomes" id="UP000703720"/>
    </source>
</evidence>
<gene>
    <name evidence="2" type="ORF">JOF42_003325</name>
</gene>
<protein>
    <recommendedName>
        <fullName evidence="4">Hydrolase</fullName>
    </recommendedName>
</protein>
<evidence type="ECO:0000256" key="1">
    <source>
        <dbReference type="SAM" id="MobiDB-lite"/>
    </source>
</evidence>
<keyword evidence="3" id="KW-1185">Reference proteome</keyword>
<feature type="region of interest" description="Disordered" evidence="1">
    <location>
        <begin position="345"/>
        <end position="384"/>
    </location>
</feature>
<evidence type="ECO:0008006" key="4">
    <source>
        <dbReference type="Google" id="ProtNLM"/>
    </source>
</evidence>
<evidence type="ECO:0000313" key="2">
    <source>
        <dbReference type="EMBL" id="MBP2379830.1"/>
    </source>
</evidence>
<reference evidence="2 3" key="1">
    <citation type="submission" date="2021-03" db="EMBL/GenBank/DDBJ databases">
        <title>Sequencing the genomes of 1000 actinobacteria strains.</title>
        <authorList>
            <person name="Klenk H.-P."/>
        </authorList>
    </citation>
    <scope>NUCLEOTIDE SEQUENCE [LARGE SCALE GENOMIC DNA]</scope>
    <source>
        <strain evidence="2 3">DSM 13468</strain>
    </source>
</reference>
<dbReference type="InterPro" id="IPR032466">
    <property type="entry name" value="Metal_Hydrolase"/>
</dbReference>
<comment type="caution">
    <text evidence="2">The sequence shown here is derived from an EMBL/GenBank/DDBJ whole genome shotgun (WGS) entry which is preliminary data.</text>
</comment>
<name>A0ABS4WUG2_9MICO</name>
<accession>A0ABS4WUG2</accession>
<sequence length="384" mass="39199">MHAATFFDGEGWRDGIVELRDGRMLLREESPARDLPRLDGVIVGGFTDHHVHLQLVDHALLHGSTLGRVVDLGANPAVIATIAARAFPAAPIHGDQNAPDLPGGVKNAPESRVYGAFSTPQSERGEVSGAFSTPHAVTVEFAGAFLTPVGGYPSDRDWAPAGSVREIADAAAAARAVAEMADAGASCIKVTSNSAAGPVFTDDLFRAIVVAAAERGLPVVSHAEGAGEAQRTAGLGAAFLAHAPFTERLDDADIAAQAVSVSWISTLSVHDGDAQKTAVDNVRRFHAAGGTVLYGTDMGNGPTPVGVNTAELTALRAAGVTGTDLLRALAPQDPLDPASLLLLLPGTGTGTGTDTDADSGTPADTGHDTDPSLARPLTSADLKA</sequence>
<dbReference type="PANTHER" id="PTHR43135">
    <property type="entry name" value="ALPHA-D-RIBOSE 1-METHYLPHOSPHONATE 5-TRIPHOSPHATE DIPHOSPHATASE"/>
    <property type="match status" value="1"/>
</dbReference>
<dbReference type="RefSeq" id="WP_210098835.1">
    <property type="nucleotide sequence ID" value="NZ_BAAAIO010000002.1"/>
</dbReference>
<dbReference type="Gene3D" id="3.20.20.140">
    <property type="entry name" value="Metal-dependent hydrolases"/>
    <property type="match status" value="1"/>
</dbReference>
<dbReference type="PANTHER" id="PTHR43135:SF3">
    <property type="entry name" value="ALPHA-D-RIBOSE 1-METHYLPHOSPHONATE 5-TRIPHOSPHATE DIPHOSPHATASE"/>
    <property type="match status" value="1"/>
</dbReference>
<dbReference type="InterPro" id="IPR051781">
    <property type="entry name" value="Metallo-dep_Hydrolase"/>
</dbReference>
<organism evidence="2 3">
    <name type="scientific">Microbacterium phyllosphaerae</name>
    <dbReference type="NCBI Taxonomy" id="124798"/>
    <lineage>
        <taxon>Bacteria</taxon>
        <taxon>Bacillati</taxon>
        <taxon>Actinomycetota</taxon>
        <taxon>Actinomycetes</taxon>
        <taxon>Micrococcales</taxon>
        <taxon>Microbacteriaceae</taxon>
        <taxon>Microbacterium</taxon>
    </lineage>
</organism>
<dbReference type="SUPFAM" id="SSF51556">
    <property type="entry name" value="Metallo-dependent hydrolases"/>
    <property type="match status" value="1"/>
</dbReference>
<dbReference type="Proteomes" id="UP000703720">
    <property type="component" value="Unassembled WGS sequence"/>
</dbReference>
<proteinExistence type="predicted"/>